<sequence>MYLIFPCPPLPYLIVGGMSTFRIGDRHLRRTLPHTFDLIYVHQGELFMEENGQNFTVTAGQFLILPPNRLHRGTKACRTETVFHWLHFYTTGTFSCTESPVRDSNVIQKSSQQFEKKPFHISLPQYGTILEELQPNMLDIMEQITQVRIDRKENSKRFSDNTIPQLKLQQLFFTLLTYIGESSLDKQPHDPAAEIFAFLNDHYREDLRLDEIAEHFSFHPAYVIRLLKKRYQKTPGQIIQQLRLEKAAQMLTASNASIQTIAYENGFNDSGYFARLFKRHYGVTPHQWRNKTYSQ</sequence>
<name>A0A1H3YGD9_SELRU</name>
<proteinExistence type="predicted"/>
<feature type="domain" description="HTH araC/xylS-type" evidence="4">
    <location>
        <begin position="193"/>
        <end position="291"/>
    </location>
</feature>
<organism evidence="5 6">
    <name type="scientific">Selenomonas ruminantium</name>
    <dbReference type="NCBI Taxonomy" id="971"/>
    <lineage>
        <taxon>Bacteria</taxon>
        <taxon>Bacillati</taxon>
        <taxon>Bacillota</taxon>
        <taxon>Negativicutes</taxon>
        <taxon>Selenomonadales</taxon>
        <taxon>Selenomonadaceae</taxon>
        <taxon>Selenomonas</taxon>
    </lineage>
</organism>
<dbReference type="InterPro" id="IPR009057">
    <property type="entry name" value="Homeodomain-like_sf"/>
</dbReference>
<dbReference type="InterPro" id="IPR014710">
    <property type="entry name" value="RmlC-like_jellyroll"/>
</dbReference>
<dbReference type="EMBL" id="FNQG01000008">
    <property type="protein sequence ID" value="SEA10606.1"/>
    <property type="molecule type" value="Genomic_DNA"/>
</dbReference>
<reference evidence="5 6" key="1">
    <citation type="submission" date="2016-10" db="EMBL/GenBank/DDBJ databases">
        <authorList>
            <person name="de Groot N.N."/>
        </authorList>
    </citation>
    <scope>NUCLEOTIDE SEQUENCE [LARGE SCALE GENOMIC DNA]</scope>
    <source>
        <strain evidence="5 6">DSM 2872</strain>
    </source>
</reference>
<dbReference type="InterPro" id="IPR018060">
    <property type="entry name" value="HTH_AraC"/>
</dbReference>
<dbReference type="RefSeq" id="WP_074672424.1">
    <property type="nucleotide sequence ID" value="NZ_FNQG01000008.1"/>
</dbReference>
<dbReference type="PANTHER" id="PTHR43280:SF28">
    <property type="entry name" value="HTH-TYPE TRANSCRIPTIONAL ACTIVATOR RHAS"/>
    <property type="match status" value="1"/>
</dbReference>
<dbReference type="PRINTS" id="PR00032">
    <property type="entry name" value="HTHARAC"/>
</dbReference>
<dbReference type="PANTHER" id="PTHR43280">
    <property type="entry name" value="ARAC-FAMILY TRANSCRIPTIONAL REGULATOR"/>
    <property type="match status" value="1"/>
</dbReference>
<evidence type="ECO:0000313" key="6">
    <source>
        <dbReference type="Proteomes" id="UP000183469"/>
    </source>
</evidence>
<evidence type="ECO:0000256" key="2">
    <source>
        <dbReference type="ARBA" id="ARBA00023125"/>
    </source>
</evidence>
<protein>
    <submittedName>
        <fullName evidence="5">AraC-type DNA-binding protein</fullName>
    </submittedName>
</protein>
<gene>
    <name evidence="5" type="ORF">SAMN05660648_01963</name>
</gene>
<dbReference type="GO" id="GO:0043565">
    <property type="term" value="F:sequence-specific DNA binding"/>
    <property type="evidence" value="ECO:0007669"/>
    <property type="project" value="InterPro"/>
</dbReference>
<dbReference type="Gene3D" id="2.60.120.10">
    <property type="entry name" value="Jelly Rolls"/>
    <property type="match status" value="1"/>
</dbReference>
<dbReference type="SUPFAM" id="SSF51215">
    <property type="entry name" value="Regulatory protein AraC"/>
    <property type="match status" value="1"/>
</dbReference>
<dbReference type="PROSITE" id="PS01124">
    <property type="entry name" value="HTH_ARAC_FAMILY_2"/>
    <property type="match status" value="1"/>
</dbReference>
<dbReference type="InterPro" id="IPR037923">
    <property type="entry name" value="HTH-like"/>
</dbReference>
<accession>A0A1H3YGD9</accession>
<evidence type="ECO:0000313" key="5">
    <source>
        <dbReference type="EMBL" id="SEA10606.1"/>
    </source>
</evidence>
<dbReference type="Pfam" id="PF12833">
    <property type="entry name" value="HTH_18"/>
    <property type="match status" value="1"/>
</dbReference>
<dbReference type="SMART" id="SM00342">
    <property type="entry name" value="HTH_ARAC"/>
    <property type="match status" value="1"/>
</dbReference>
<dbReference type="InterPro" id="IPR020449">
    <property type="entry name" value="Tscrpt_reg_AraC-type_HTH"/>
</dbReference>
<evidence type="ECO:0000259" key="4">
    <source>
        <dbReference type="PROSITE" id="PS01124"/>
    </source>
</evidence>
<dbReference type="AlphaFoldDB" id="A0A1H3YGD9"/>
<evidence type="ECO:0000256" key="3">
    <source>
        <dbReference type="ARBA" id="ARBA00023163"/>
    </source>
</evidence>
<keyword evidence="3" id="KW-0804">Transcription</keyword>
<dbReference type="OrthoDB" id="192171at2"/>
<dbReference type="SUPFAM" id="SSF46689">
    <property type="entry name" value="Homeodomain-like"/>
    <property type="match status" value="1"/>
</dbReference>
<evidence type="ECO:0000256" key="1">
    <source>
        <dbReference type="ARBA" id="ARBA00023015"/>
    </source>
</evidence>
<keyword evidence="1" id="KW-0805">Transcription regulation</keyword>
<dbReference type="Proteomes" id="UP000183469">
    <property type="component" value="Unassembled WGS sequence"/>
</dbReference>
<dbReference type="Gene3D" id="1.10.10.60">
    <property type="entry name" value="Homeodomain-like"/>
    <property type="match status" value="2"/>
</dbReference>
<dbReference type="InterPro" id="IPR003313">
    <property type="entry name" value="AraC-bd"/>
</dbReference>
<keyword evidence="2 5" id="KW-0238">DNA-binding</keyword>
<dbReference type="InterPro" id="IPR018062">
    <property type="entry name" value="HTH_AraC-typ_CS"/>
</dbReference>
<dbReference type="Pfam" id="PF02311">
    <property type="entry name" value="AraC_binding"/>
    <property type="match status" value="1"/>
</dbReference>
<dbReference type="PROSITE" id="PS00041">
    <property type="entry name" value="HTH_ARAC_FAMILY_1"/>
    <property type="match status" value="1"/>
</dbReference>
<dbReference type="GO" id="GO:0003700">
    <property type="term" value="F:DNA-binding transcription factor activity"/>
    <property type="evidence" value="ECO:0007669"/>
    <property type="project" value="InterPro"/>
</dbReference>